<reference evidence="2 3" key="1">
    <citation type="submission" date="2024-09" db="EMBL/GenBank/DDBJ databases">
        <authorList>
            <person name="Sun Q."/>
            <person name="Mori K."/>
        </authorList>
    </citation>
    <scope>NUCLEOTIDE SEQUENCE [LARGE SCALE GENOMIC DNA]</scope>
    <source>
        <strain evidence="2 3">JCM 12822</strain>
    </source>
</reference>
<dbReference type="Proteomes" id="UP001589740">
    <property type="component" value="Unassembled WGS sequence"/>
</dbReference>
<keyword evidence="3" id="KW-1185">Reference proteome</keyword>
<evidence type="ECO:0000313" key="2">
    <source>
        <dbReference type="EMBL" id="MFB9859594.1"/>
    </source>
</evidence>
<evidence type="ECO:0000313" key="3">
    <source>
        <dbReference type="Proteomes" id="UP001589740"/>
    </source>
</evidence>
<accession>A0ABV5Z256</accession>
<proteinExistence type="predicted"/>
<protein>
    <submittedName>
        <fullName evidence="2">Uncharacterized protein</fullName>
    </submittedName>
</protein>
<keyword evidence="1" id="KW-0175">Coiled coil</keyword>
<gene>
    <name evidence="2" type="ORF">ACFFLE_00520</name>
</gene>
<name>A0ABV5Z256_9STAP</name>
<organism evidence="2 3">
    <name type="scientific">Salinicoccus siamensis</name>
    <dbReference type="NCBI Taxonomy" id="381830"/>
    <lineage>
        <taxon>Bacteria</taxon>
        <taxon>Bacillati</taxon>
        <taxon>Bacillota</taxon>
        <taxon>Bacilli</taxon>
        <taxon>Bacillales</taxon>
        <taxon>Staphylococcaceae</taxon>
        <taxon>Salinicoccus</taxon>
    </lineage>
</organism>
<comment type="caution">
    <text evidence="2">The sequence shown here is derived from an EMBL/GenBank/DDBJ whole genome shotgun (WGS) entry which is preliminary data.</text>
</comment>
<feature type="coiled-coil region" evidence="1">
    <location>
        <begin position="256"/>
        <end position="314"/>
    </location>
</feature>
<dbReference type="RefSeq" id="WP_380569236.1">
    <property type="nucleotide sequence ID" value="NZ_JBHMAH010000002.1"/>
</dbReference>
<dbReference type="EMBL" id="JBHMAH010000002">
    <property type="protein sequence ID" value="MFB9859594.1"/>
    <property type="molecule type" value="Genomic_DNA"/>
</dbReference>
<evidence type="ECO:0000256" key="1">
    <source>
        <dbReference type="SAM" id="Coils"/>
    </source>
</evidence>
<sequence>MDEIRTLVKTLTKAEAATIVQKFDIKVHGFQKNFIRAPEEMLKNFIIKELKAGANPRSNNKRKGKKHTTVQEVFEFISSSFINDHPEVEEMSVEDLALKLEMNYKFSKGAILSVIYTQFPDTYQEHKEVLERNVDEGRSLLESIVKQMSSEEKMEVLREEFSDEEYIYERLKTYVEKSKEIIGDKRYEEFRQNVNLEGEASFANEVSSTPKSQRQYPVLAFLMENNRYKDERYKDFLMYVERWFESKKDEDNSYALSVMEEEAESFRKQSDEKQKKLDQLCTVNEKNDELTSFLQEKEKENQELRDRIIDLSNCQSINKPFIDYFQSLLRRRGAVIVTNDRELFTGTELIDYVESLETFHQHKRMKDVARYKNKMVLISRAAFSTSAEWLVTKRYLENNGIHYYELSGYDLSEYLNQVVDYLHRERVRI</sequence>